<comment type="caution">
    <text evidence="1">The sequence shown here is derived from an EMBL/GenBank/DDBJ whole genome shotgun (WGS) entry which is preliminary data.</text>
</comment>
<name>A0ACC1YLQ0_MELAZ</name>
<evidence type="ECO:0000313" key="2">
    <source>
        <dbReference type="Proteomes" id="UP001164539"/>
    </source>
</evidence>
<protein>
    <submittedName>
        <fullName evidence="1">2-oxoglutarate (2OG) and Fe(II)-dependent oxygenase superfamily protein</fullName>
    </submittedName>
</protein>
<reference evidence="1 2" key="1">
    <citation type="journal article" date="2023" name="Science">
        <title>Complex scaffold remodeling in plant triterpene biosynthesis.</title>
        <authorList>
            <person name="De La Pena R."/>
            <person name="Hodgson H."/>
            <person name="Liu J.C."/>
            <person name="Stephenson M.J."/>
            <person name="Martin A.C."/>
            <person name="Owen C."/>
            <person name="Harkess A."/>
            <person name="Leebens-Mack J."/>
            <person name="Jimenez L.E."/>
            <person name="Osbourn A."/>
            <person name="Sattely E.S."/>
        </authorList>
    </citation>
    <scope>NUCLEOTIDE SEQUENCE [LARGE SCALE GENOMIC DNA]</scope>
    <source>
        <strain evidence="2">cv. JPN11</strain>
        <tissue evidence="1">Leaf</tissue>
    </source>
</reference>
<proteinExistence type="predicted"/>
<keyword evidence="2" id="KW-1185">Reference proteome</keyword>
<evidence type="ECO:0000313" key="1">
    <source>
        <dbReference type="EMBL" id="KAJ4724672.1"/>
    </source>
</evidence>
<sequence length="314" mass="35273">MASTIHNSLDVTDFVVTKGNGVKGLVNLGIQQVPEKYIQPPEERFDLSKVVSDESIPVIDVSTWNDPEVFNSICEAASKWGFFQIVNHGIPLQVMEDLKNAAHGFYELPNEERRKYSKGFSPSDTVLLTTSFSPRNEVALEWTDYLRFSYVSGNDQASALWPSVCKDQLLEYMKRAEATIEKLLQVLLQGLNVKEFDKDDVGGLYAQRGTEDDTWVHVAPVQGALVIIIGDMLQIVSNDRYKSIEHRVVANICRNRVSIPVFVNPGPDAVLGPLAELIESGEKPIYKQLLFSDYFKHFFTKPLDGKKTIAYAKI</sequence>
<accession>A0ACC1YLQ0</accession>
<dbReference type="Proteomes" id="UP001164539">
    <property type="component" value="Chromosome 2"/>
</dbReference>
<gene>
    <name evidence="1" type="ORF">OWV82_003632</name>
</gene>
<dbReference type="EMBL" id="CM051395">
    <property type="protein sequence ID" value="KAJ4724672.1"/>
    <property type="molecule type" value="Genomic_DNA"/>
</dbReference>
<organism evidence="1 2">
    <name type="scientific">Melia azedarach</name>
    <name type="common">Chinaberry tree</name>
    <dbReference type="NCBI Taxonomy" id="155640"/>
    <lineage>
        <taxon>Eukaryota</taxon>
        <taxon>Viridiplantae</taxon>
        <taxon>Streptophyta</taxon>
        <taxon>Embryophyta</taxon>
        <taxon>Tracheophyta</taxon>
        <taxon>Spermatophyta</taxon>
        <taxon>Magnoliopsida</taxon>
        <taxon>eudicotyledons</taxon>
        <taxon>Gunneridae</taxon>
        <taxon>Pentapetalae</taxon>
        <taxon>rosids</taxon>
        <taxon>malvids</taxon>
        <taxon>Sapindales</taxon>
        <taxon>Meliaceae</taxon>
        <taxon>Melia</taxon>
    </lineage>
</organism>